<name>A0AAN5IB14_9BILA</name>
<feature type="compositionally biased region" description="Polar residues" evidence="7">
    <location>
        <begin position="176"/>
        <end position="185"/>
    </location>
</feature>
<dbReference type="Proteomes" id="UP001328107">
    <property type="component" value="Unassembled WGS sequence"/>
</dbReference>
<dbReference type="PROSITE" id="PS50066">
    <property type="entry name" value="MADS_BOX_2"/>
    <property type="match status" value="1"/>
</dbReference>
<evidence type="ECO:0000256" key="6">
    <source>
        <dbReference type="ARBA" id="ARBA00069746"/>
    </source>
</evidence>
<evidence type="ECO:0000256" key="7">
    <source>
        <dbReference type="SAM" id="MobiDB-lite"/>
    </source>
</evidence>
<dbReference type="PANTHER" id="PTHR48019">
    <property type="entry name" value="SERUM RESPONSE FACTOR HOMOLOG"/>
    <property type="match status" value="1"/>
</dbReference>
<dbReference type="EMBL" id="BTRK01000006">
    <property type="protein sequence ID" value="GMR59428.1"/>
    <property type="molecule type" value="Genomic_DNA"/>
</dbReference>
<dbReference type="Pfam" id="PF00319">
    <property type="entry name" value="SRF-TF"/>
    <property type="match status" value="1"/>
</dbReference>
<proteinExistence type="predicted"/>
<evidence type="ECO:0000256" key="4">
    <source>
        <dbReference type="ARBA" id="ARBA00023163"/>
    </source>
</evidence>
<keyword evidence="4" id="KW-0804">Transcription</keyword>
<keyword evidence="3" id="KW-0238">DNA-binding</keyword>
<dbReference type="Gene3D" id="3.40.1810.10">
    <property type="entry name" value="Transcription factor, MADS-box"/>
    <property type="match status" value="1"/>
</dbReference>
<dbReference type="SMART" id="SM00432">
    <property type="entry name" value="MADS"/>
    <property type="match status" value="1"/>
</dbReference>
<evidence type="ECO:0000259" key="8">
    <source>
        <dbReference type="PROSITE" id="PS50066"/>
    </source>
</evidence>
<dbReference type="GO" id="GO:0000987">
    <property type="term" value="F:cis-regulatory region sequence-specific DNA binding"/>
    <property type="evidence" value="ECO:0007669"/>
    <property type="project" value="InterPro"/>
</dbReference>
<evidence type="ECO:0000256" key="1">
    <source>
        <dbReference type="ARBA" id="ARBA00004123"/>
    </source>
</evidence>
<keyword evidence="10" id="KW-1185">Reference proteome</keyword>
<dbReference type="InterPro" id="IPR033897">
    <property type="entry name" value="SRF-like_MADS-box"/>
</dbReference>
<dbReference type="FunFam" id="3.40.1810.10:FF:000002">
    <property type="entry name" value="Serum response factor b"/>
    <property type="match status" value="1"/>
</dbReference>
<feature type="region of interest" description="Disordered" evidence="7">
    <location>
        <begin position="302"/>
        <end position="322"/>
    </location>
</feature>
<dbReference type="GO" id="GO:0046983">
    <property type="term" value="F:protein dimerization activity"/>
    <property type="evidence" value="ECO:0007669"/>
    <property type="project" value="InterPro"/>
</dbReference>
<dbReference type="GO" id="GO:0000981">
    <property type="term" value="F:DNA-binding transcription factor activity, RNA polymerase II-specific"/>
    <property type="evidence" value="ECO:0007669"/>
    <property type="project" value="InterPro"/>
</dbReference>
<protein>
    <recommendedName>
        <fullName evidence="6">Serum response factor homolog</fullName>
    </recommendedName>
</protein>
<dbReference type="PROSITE" id="PS00350">
    <property type="entry name" value="MADS_BOX_1"/>
    <property type="match status" value="1"/>
</dbReference>
<evidence type="ECO:0000256" key="5">
    <source>
        <dbReference type="ARBA" id="ARBA00023242"/>
    </source>
</evidence>
<feature type="region of interest" description="Disordered" evidence="7">
    <location>
        <begin position="209"/>
        <end position="245"/>
    </location>
</feature>
<sequence length="386" mass="41178">MEAPPSPTLNAILSAVDVSALMAAASPSNSASETTSMTHSSSGLLPNGKKTKGRVKIKMEYISNKLRRYTTFSKRKTGIMKKAYELSTLTGTQVMLLVASETGHVYTFATKKLTPMISSEQGKGLIQQCLSQPDGQRSLHPQLRPSSDPDNNVAPNRSEFTFDGGASGSRKRRAPTGSTANSDTDASIASFLPTMVPTSLFHPYTDEDYQEDVSDDVSEAEDGGEDSKSEEQLAEEENKKDISTTTLQQTIKEALKAAANNRASIAAAKKRKINVCGSPSTPHQPVIPSSLLAPFLMTAALASSSSPEEKDEKSRRDSQGRTLIFSGPQGVVYAPDSIEDDGGAAASALLAGAKSEDTHRLLSSFPFNFNLQQLLENAALQAAKAE</sequence>
<feature type="region of interest" description="Disordered" evidence="7">
    <location>
        <begin position="28"/>
        <end position="50"/>
    </location>
</feature>
<feature type="compositionally biased region" description="Polar residues" evidence="7">
    <location>
        <begin position="28"/>
        <end position="44"/>
    </location>
</feature>
<comment type="caution">
    <text evidence="9">The sequence shown here is derived from an EMBL/GenBank/DDBJ whole genome shotgun (WGS) entry which is preliminary data.</text>
</comment>
<dbReference type="GO" id="GO:0045944">
    <property type="term" value="P:positive regulation of transcription by RNA polymerase II"/>
    <property type="evidence" value="ECO:0007669"/>
    <property type="project" value="InterPro"/>
</dbReference>
<dbReference type="GO" id="GO:0005634">
    <property type="term" value="C:nucleus"/>
    <property type="evidence" value="ECO:0007669"/>
    <property type="project" value="UniProtKB-SubCell"/>
</dbReference>
<evidence type="ECO:0000256" key="3">
    <source>
        <dbReference type="ARBA" id="ARBA00023125"/>
    </source>
</evidence>
<reference evidence="10" key="1">
    <citation type="submission" date="2022-10" db="EMBL/GenBank/DDBJ databases">
        <title>Genome assembly of Pristionchus species.</title>
        <authorList>
            <person name="Yoshida K."/>
            <person name="Sommer R.J."/>
        </authorList>
    </citation>
    <scope>NUCLEOTIDE SEQUENCE [LARGE SCALE GENOMIC DNA]</scope>
    <source>
        <strain evidence="10">RS5460</strain>
    </source>
</reference>
<dbReference type="InterPro" id="IPR002100">
    <property type="entry name" value="TF_MADSbox"/>
</dbReference>
<dbReference type="CDD" id="cd00266">
    <property type="entry name" value="MADS_SRF_like"/>
    <property type="match status" value="1"/>
</dbReference>
<comment type="subcellular location">
    <subcellularLocation>
        <location evidence="1">Nucleus</location>
    </subcellularLocation>
</comment>
<feature type="region of interest" description="Disordered" evidence="7">
    <location>
        <begin position="133"/>
        <end position="185"/>
    </location>
</feature>
<keyword evidence="5" id="KW-0539">Nucleus</keyword>
<feature type="compositionally biased region" description="Polar residues" evidence="7">
    <location>
        <begin position="144"/>
        <end position="159"/>
    </location>
</feature>
<dbReference type="AlphaFoldDB" id="A0AAN5IB14"/>
<organism evidence="9 10">
    <name type="scientific">Pristionchus mayeri</name>
    <dbReference type="NCBI Taxonomy" id="1317129"/>
    <lineage>
        <taxon>Eukaryota</taxon>
        <taxon>Metazoa</taxon>
        <taxon>Ecdysozoa</taxon>
        <taxon>Nematoda</taxon>
        <taxon>Chromadorea</taxon>
        <taxon>Rhabditida</taxon>
        <taxon>Rhabditina</taxon>
        <taxon>Diplogasteromorpha</taxon>
        <taxon>Diplogasteroidea</taxon>
        <taxon>Neodiplogasteridae</taxon>
        <taxon>Pristionchus</taxon>
    </lineage>
</organism>
<gene>
    <name evidence="9" type="ORF">PMAYCL1PPCAC_29623</name>
</gene>
<feature type="compositionally biased region" description="Basic and acidic residues" evidence="7">
    <location>
        <begin position="225"/>
        <end position="242"/>
    </location>
</feature>
<evidence type="ECO:0000256" key="2">
    <source>
        <dbReference type="ARBA" id="ARBA00023015"/>
    </source>
</evidence>
<dbReference type="InterPro" id="IPR050142">
    <property type="entry name" value="MADS-box/MEF2_TF"/>
</dbReference>
<keyword evidence="2" id="KW-0805">Transcription regulation</keyword>
<dbReference type="SUPFAM" id="SSF55455">
    <property type="entry name" value="SRF-like"/>
    <property type="match status" value="1"/>
</dbReference>
<feature type="domain" description="MADS-box" evidence="8">
    <location>
        <begin position="52"/>
        <end position="112"/>
    </location>
</feature>
<dbReference type="InterPro" id="IPR036879">
    <property type="entry name" value="TF_MADSbox_sf"/>
</dbReference>
<evidence type="ECO:0000313" key="10">
    <source>
        <dbReference type="Proteomes" id="UP001328107"/>
    </source>
</evidence>
<evidence type="ECO:0000313" key="9">
    <source>
        <dbReference type="EMBL" id="GMR59428.1"/>
    </source>
</evidence>
<feature type="compositionally biased region" description="Acidic residues" evidence="7">
    <location>
        <begin position="209"/>
        <end position="224"/>
    </location>
</feature>
<feature type="compositionally biased region" description="Basic and acidic residues" evidence="7">
    <location>
        <begin position="307"/>
        <end position="319"/>
    </location>
</feature>
<dbReference type="PRINTS" id="PR00404">
    <property type="entry name" value="MADSDOMAIN"/>
</dbReference>
<accession>A0AAN5IB14</accession>